<gene>
    <name evidence="3" type="ORF">SEMRO_1759_G295800.1</name>
</gene>
<evidence type="ECO:0000256" key="2">
    <source>
        <dbReference type="SAM" id="Phobius"/>
    </source>
</evidence>
<sequence>MVAAGYHYRRLGLLVPVSLIMFLAFLNDAHAAFASLSPTGRVSRSSKPSLLPLTRDVTPSPTRLTSATNSESSSSPPEVTGWRGQLLKASNIASLLCVLDCTVLPVVTVVLPFFGLVAASPAQMEFLHHLGHQVALFFVLPVGGSATLLNYLYAHRQKRIASLGVLGLVMVLAANAPHGLLHAVHDTVLLKFLYPLLHAVHHGITHRLVNILGCACLLGSNYLSKQSGKCLHGHDHSECADSGHSHSHSQHDHDH</sequence>
<keyword evidence="4" id="KW-1185">Reference proteome</keyword>
<evidence type="ECO:0000313" key="3">
    <source>
        <dbReference type="EMBL" id="CAB9525985.1"/>
    </source>
</evidence>
<comment type="caution">
    <text evidence="3">The sequence shown here is derived from an EMBL/GenBank/DDBJ whole genome shotgun (WGS) entry which is preliminary data.</text>
</comment>
<keyword evidence="2" id="KW-1133">Transmembrane helix</keyword>
<dbReference type="Proteomes" id="UP001153069">
    <property type="component" value="Unassembled WGS sequence"/>
</dbReference>
<protein>
    <submittedName>
        <fullName evidence="3">MerC mercury resistance protein</fullName>
    </submittedName>
</protein>
<evidence type="ECO:0000313" key="4">
    <source>
        <dbReference type="Proteomes" id="UP001153069"/>
    </source>
</evidence>
<evidence type="ECO:0000256" key="1">
    <source>
        <dbReference type="SAM" id="MobiDB-lite"/>
    </source>
</evidence>
<organism evidence="3 4">
    <name type="scientific">Seminavis robusta</name>
    <dbReference type="NCBI Taxonomy" id="568900"/>
    <lineage>
        <taxon>Eukaryota</taxon>
        <taxon>Sar</taxon>
        <taxon>Stramenopiles</taxon>
        <taxon>Ochrophyta</taxon>
        <taxon>Bacillariophyta</taxon>
        <taxon>Bacillariophyceae</taxon>
        <taxon>Bacillariophycidae</taxon>
        <taxon>Naviculales</taxon>
        <taxon>Naviculaceae</taxon>
        <taxon>Seminavis</taxon>
    </lineage>
</organism>
<dbReference type="GO" id="GO:0016020">
    <property type="term" value="C:membrane"/>
    <property type="evidence" value="ECO:0007669"/>
    <property type="project" value="InterPro"/>
</dbReference>
<dbReference type="Pfam" id="PF03203">
    <property type="entry name" value="MerC"/>
    <property type="match status" value="1"/>
</dbReference>
<dbReference type="OrthoDB" id="45840at2759"/>
<feature type="compositionally biased region" description="Polar residues" evidence="1">
    <location>
        <begin position="57"/>
        <end position="69"/>
    </location>
</feature>
<proteinExistence type="predicted"/>
<dbReference type="EMBL" id="CAICTM010001757">
    <property type="protein sequence ID" value="CAB9525985.1"/>
    <property type="molecule type" value="Genomic_DNA"/>
</dbReference>
<name>A0A9N8HV79_9STRA</name>
<feature type="transmembrane region" description="Helical" evidence="2">
    <location>
        <begin position="204"/>
        <end position="223"/>
    </location>
</feature>
<accession>A0A9N8HV79</accession>
<dbReference type="AlphaFoldDB" id="A0A9N8HV79"/>
<feature type="transmembrane region" description="Helical" evidence="2">
    <location>
        <begin position="160"/>
        <end position="184"/>
    </location>
</feature>
<feature type="region of interest" description="Disordered" evidence="1">
    <location>
        <begin position="39"/>
        <end position="78"/>
    </location>
</feature>
<dbReference type="GO" id="GO:0015097">
    <property type="term" value="F:mercury ion transmembrane transporter activity"/>
    <property type="evidence" value="ECO:0007669"/>
    <property type="project" value="InterPro"/>
</dbReference>
<keyword evidence="2" id="KW-0472">Membrane</keyword>
<keyword evidence="2" id="KW-0812">Transmembrane</keyword>
<dbReference type="InterPro" id="IPR004891">
    <property type="entry name" value="Mercury-R_MerC"/>
</dbReference>
<feature type="transmembrane region" description="Helical" evidence="2">
    <location>
        <begin position="92"/>
        <end position="114"/>
    </location>
</feature>
<feature type="transmembrane region" description="Helical" evidence="2">
    <location>
        <begin position="134"/>
        <end position="153"/>
    </location>
</feature>
<feature type="compositionally biased region" description="Polar residues" evidence="1">
    <location>
        <begin position="39"/>
        <end position="48"/>
    </location>
</feature>
<feature type="transmembrane region" description="Helical" evidence="2">
    <location>
        <begin position="12"/>
        <end position="36"/>
    </location>
</feature>
<reference evidence="3" key="1">
    <citation type="submission" date="2020-06" db="EMBL/GenBank/DDBJ databases">
        <authorList>
            <consortium name="Plant Systems Biology data submission"/>
        </authorList>
    </citation>
    <scope>NUCLEOTIDE SEQUENCE</scope>
    <source>
        <strain evidence="3">D6</strain>
    </source>
</reference>